<keyword evidence="1" id="KW-0808">Transferase</keyword>
<name>A0A1H6M8S8_9GAMM</name>
<reference evidence="2" key="1">
    <citation type="submission" date="2016-06" db="EMBL/GenBank/DDBJ databases">
        <authorList>
            <person name="Petersen J."/>
            <person name="Sayavedra L."/>
        </authorList>
    </citation>
    <scope>NUCLEOTIDE SEQUENCE [LARGE SCALE GENOMIC DNA]</scope>
    <source>
        <strain evidence="2">BazSymA</strain>
    </source>
</reference>
<proteinExistence type="predicted"/>
<evidence type="ECO:0000313" key="2">
    <source>
        <dbReference type="Proteomes" id="UP000198988"/>
    </source>
</evidence>
<gene>
    <name evidence="1" type="ORF">BAZSYMA_ACONTIG00080_3</name>
</gene>
<dbReference type="RefSeq" id="WP_090717015.1">
    <property type="nucleotide sequence ID" value="NZ_CDSC02000346.1"/>
</dbReference>
<dbReference type="SUPFAM" id="SSF53448">
    <property type="entry name" value="Nucleotide-diphospho-sugar transferases"/>
    <property type="match status" value="1"/>
</dbReference>
<dbReference type="Gene3D" id="3.90.550.10">
    <property type="entry name" value="Spore Coat Polysaccharide Biosynthesis Protein SpsA, Chain A"/>
    <property type="match status" value="1"/>
</dbReference>
<sequence>MYSYCTLFDSNYLTRGLAMYESLKHHSDNFHLYIFAFDDKSHVLLKKLDLKYCTVISLREFENEKLLAIKPSRTKGEYCWTCTPSTIKYTLEKYNLESCIYLDADLYFFSNPDVLIKEMNDKSVLITEHRYTPKYDQTKTSGKYCVQFMSFKNNDEGMKVLNWWVDACIDWCYARFENGKFGDQKYLDDWMTRFECVHELQNLGGGVAPWNVQQYDLSDENFKLVFYHFHNFKRLENNKVDLGSYKLNKSDFEILYKPYVRHLEKITQFLKTIDGENDYNGIVKNTPLQWKDPIRFALKKLKGEWNIFNKQYFLRED</sequence>
<dbReference type="GO" id="GO:0016740">
    <property type="term" value="F:transferase activity"/>
    <property type="evidence" value="ECO:0007669"/>
    <property type="project" value="UniProtKB-KW"/>
</dbReference>
<dbReference type="Proteomes" id="UP000198988">
    <property type="component" value="Unassembled WGS sequence"/>
</dbReference>
<organism evidence="1 2">
    <name type="scientific">Bathymodiolus azoricus thioautotrophic gill symbiont</name>
    <dbReference type="NCBI Taxonomy" id="235205"/>
    <lineage>
        <taxon>Bacteria</taxon>
        <taxon>Pseudomonadati</taxon>
        <taxon>Pseudomonadota</taxon>
        <taxon>Gammaproteobacteria</taxon>
        <taxon>sulfur-oxidizing symbionts</taxon>
    </lineage>
</organism>
<protein>
    <submittedName>
        <fullName evidence="1">Glycosyl transferase</fullName>
    </submittedName>
</protein>
<accession>A0A1H6M8S8</accession>
<evidence type="ECO:0000313" key="1">
    <source>
        <dbReference type="EMBL" id="SEH94065.1"/>
    </source>
</evidence>
<dbReference type="OrthoDB" id="9801954at2"/>
<dbReference type="InterPro" id="IPR029044">
    <property type="entry name" value="Nucleotide-diphossugar_trans"/>
</dbReference>
<dbReference type="EMBL" id="CDSC02000346">
    <property type="protein sequence ID" value="SEH94065.1"/>
    <property type="molecule type" value="Genomic_DNA"/>
</dbReference>
<dbReference type="AlphaFoldDB" id="A0A1H6M8S8"/>